<sequence length="343" mass="37737">MNGDGTAADLPRVLFVGGLGRSGSTLLELLLAQSPDVCAVGEVVHLWERALGADERCGCGERFTACPFWRQVGEHAFGGWSTVDRDEVLALKDRVDRTRHIPRLARASLAPAELADVRRYADLYTRIYRAATKVTGARVVVDSSKHASLAFALRWAEGLDLRVLHLVRDSRAVAYSWGKQVRRPEVVDGEDFMPTFSPFEVSKLWTAQNAAFHLLASRASVLRLRYEDFTADPAGTVRRLREFAGLPDDPAALRILTGDDSRSARPAPGGDLEPSPPASPVRVHSVAGNPLRFSGGPLQVRRDEAWRSRLPRRSRAVVSLATLPFRVRYGYLGQRGSDSVETS</sequence>
<dbReference type="InterPro" id="IPR051135">
    <property type="entry name" value="Gal/GlcNAc/GalNAc_ST"/>
</dbReference>
<dbReference type="GO" id="GO:0006044">
    <property type="term" value="P:N-acetylglucosamine metabolic process"/>
    <property type="evidence" value="ECO:0007669"/>
    <property type="project" value="TreeGrafter"/>
</dbReference>
<evidence type="ECO:0000313" key="3">
    <source>
        <dbReference type="Proteomes" id="UP000246050"/>
    </source>
</evidence>
<dbReference type="GO" id="GO:0001517">
    <property type="term" value="F:N-acetylglucosamine 6-O-sulfotransferase activity"/>
    <property type="evidence" value="ECO:0007669"/>
    <property type="project" value="TreeGrafter"/>
</dbReference>
<proteinExistence type="predicted"/>
<evidence type="ECO:0000256" key="1">
    <source>
        <dbReference type="SAM" id="MobiDB-lite"/>
    </source>
</evidence>
<dbReference type="OrthoDB" id="663914at2"/>
<accession>A0A317DWG7</accession>
<evidence type="ECO:0000313" key="2">
    <source>
        <dbReference type="EMBL" id="PWR17195.1"/>
    </source>
</evidence>
<dbReference type="EMBL" id="QGKS01000062">
    <property type="protein sequence ID" value="PWR17195.1"/>
    <property type="molecule type" value="Genomic_DNA"/>
</dbReference>
<dbReference type="AlphaFoldDB" id="A0A317DWG7"/>
<dbReference type="Proteomes" id="UP000246050">
    <property type="component" value="Unassembled WGS sequence"/>
</dbReference>
<feature type="region of interest" description="Disordered" evidence="1">
    <location>
        <begin position="259"/>
        <end position="289"/>
    </location>
</feature>
<dbReference type="Gene3D" id="3.40.50.300">
    <property type="entry name" value="P-loop containing nucleotide triphosphate hydrolases"/>
    <property type="match status" value="1"/>
</dbReference>
<protein>
    <submittedName>
        <fullName evidence="2">Sulfotransferase family protein</fullName>
    </submittedName>
</protein>
<keyword evidence="2" id="KW-0808">Transferase</keyword>
<name>A0A317DWG7_9ACTN</name>
<dbReference type="PANTHER" id="PTHR10704">
    <property type="entry name" value="CARBOHYDRATE SULFOTRANSFERASE"/>
    <property type="match status" value="1"/>
</dbReference>
<dbReference type="RefSeq" id="WP_109799801.1">
    <property type="nucleotide sequence ID" value="NZ_QGKS01000062.1"/>
</dbReference>
<reference evidence="2 3" key="1">
    <citation type="submission" date="2018-05" db="EMBL/GenBank/DDBJ databases">
        <title>Micromonosporas from Atacama Desert.</title>
        <authorList>
            <person name="Carro L."/>
            <person name="Golinska P."/>
            <person name="Klenk H.-P."/>
            <person name="Goodfellow M."/>
        </authorList>
    </citation>
    <scope>NUCLEOTIDE SEQUENCE [LARGE SCALE GENOMIC DNA]</scope>
    <source>
        <strain evidence="2 3">4G51</strain>
    </source>
</reference>
<dbReference type="PANTHER" id="PTHR10704:SF44">
    <property type="entry name" value="LD35051P-RELATED"/>
    <property type="match status" value="1"/>
</dbReference>
<dbReference type="SUPFAM" id="SSF52540">
    <property type="entry name" value="P-loop containing nucleoside triphosphate hydrolases"/>
    <property type="match status" value="1"/>
</dbReference>
<dbReference type="InterPro" id="IPR027417">
    <property type="entry name" value="P-loop_NTPase"/>
</dbReference>
<comment type="caution">
    <text evidence="2">The sequence shown here is derived from an EMBL/GenBank/DDBJ whole genome shotgun (WGS) entry which is preliminary data.</text>
</comment>
<organism evidence="2 3">
    <name type="scientific">Micromonospora sicca</name>
    <dbReference type="NCBI Taxonomy" id="2202420"/>
    <lineage>
        <taxon>Bacteria</taxon>
        <taxon>Bacillati</taxon>
        <taxon>Actinomycetota</taxon>
        <taxon>Actinomycetes</taxon>
        <taxon>Micromonosporales</taxon>
        <taxon>Micromonosporaceae</taxon>
        <taxon>Micromonospora</taxon>
    </lineage>
</organism>
<dbReference type="GO" id="GO:0006790">
    <property type="term" value="P:sulfur compound metabolic process"/>
    <property type="evidence" value="ECO:0007669"/>
    <property type="project" value="TreeGrafter"/>
</dbReference>
<gene>
    <name evidence="2" type="ORF">DKT69_01445</name>
</gene>
<dbReference type="Pfam" id="PF13469">
    <property type="entry name" value="Sulfotransfer_3"/>
    <property type="match status" value="1"/>
</dbReference>